<feature type="compositionally biased region" description="Low complexity" evidence="1">
    <location>
        <begin position="35"/>
        <end position="49"/>
    </location>
</feature>
<reference evidence="3 4" key="1">
    <citation type="submission" date="2021-08" db="EMBL/GenBank/DDBJ databases">
        <authorList>
            <person name="Peeters C."/>
        </authorList>
    </citation>
    <scope>NUCLEOTIDE SEQUENCE [LARGE SCALE GENOMIC DNA]</scope>
    <source>
        <strain evidence="3 4">LMG 23992</strain>
    </source>
</reference>
<dbReference type="EMBL" id="CAJZAI010000026">
    <property type="protein sequence ID" value="CAG9184769.1"/>
    <property type="molecule type" value="Genomic_DNA"/>
</dbReference>
<name>A0ABM8XWI3_9BURK</name>
<feature type="region of interest" description="Disordered" evidence="1">
    <location>
        <begin position="26"/>
        <end position="53"/>
    </location>
</feature>
<feature type="signal peptide" evidence="2">
    <location>
        <begin position="1"/>
        <end position="21"/>
    </location>
</feature>
<feature type="chain" id="PRO_5047238441" description="Copper-binding protein" evidence="2">
    <location>
        <begin position="22"/>
        <end position="121"/>
    </location>
</feature>
<organism evidence="3 4">
    <name type="scientific">Cupriavidus laharis</name>
    <dbReference type="NCBI Taxonomy" id="151654"/>
    <lineage>
        <taxon>Bacteria</taxon>
        <taxon>Pseudomonadati</taxon>
        <taxon>Pseudomonadota</taxon>
        <taxon>Betaproteobacteria</taxon>
        <taxon>Burkholderiales</taxon>
        <taxon>Burkholderiaceae</taxon>
        <taxon>Cupriavidus</taxon>
    </lineage>
</organism>
<sequence length="121" mass="12817">MKPIKTLAVILALAAAPAAFAAGSMDGMDMKGMDMKPSAPSQTSQQSSPHPVAAEIKKIDTQAGKVTLKHGPIENLGMSAMTMAFPVKDRVSLKNFKEGESVSVTFDKVDGKPTVVDMQRK</sequence>
<proteinExistence type="predicted"/>
<comment type="caution">
    <text evidence="3">The sequence shown here is derived from an EMBL/GenBank/DDBJ whole genome shotgun (WGS) entry which is preliminary data.</text>
</comment>
<evidence type="ECO:0000256" key="1">
    <source>
        <dbReference type="SAM" id="MobiDB-lite"/>
    </source>
</evidence>
<protein>
    <recommendedName>
        <fullName evidence="5">Copper-binding protein</fullName>
    </recommendedName>
</protein>
<evidence type="ECO:0000256" key="2">
    <source>
        <dbReference type="SAM" id="SignalP"/>
    </source>
</evidence>
<evidence type="ECO:0000313" key="4">
    <source>
        <dbReference type="Proteomes" id="UP000727654"/>
    </source>
</evidence>
<evidence type="ECO:0008006" key="5">
    <source>
        <dbReference type="Google" id="ProtNLM"/>
    </source>
</evidence>
<keyword evidence="2" id="KW-0732">Signal</keyword>
<evidence type="ECO:0000313" key="3">
    <source>
        <dbReference type="EMBL" id="CAG9184769.1"/>
    </source>
</evidence>
<keyword evidence="4" id="KW-1185">Reference proteome</keyword>
<dbReference type="Proteomes" id="UP000727654">
    <property type="component" value="Unassembled WGS sequence"/>
</dbReference>
<accession>A0ABM8XWI3</accession>
<dbReference type="Pfam" id="PF11604">
    <property type="entry name" value="CusF_Ec"/>
    <property type="match status" value="1"/>
</dbReference>
<gene>
    <name evidence="3" type="ORF">LMG23992_05332</name>
</gene>
<dbReference type="Gene3D" id="2.40.50.320">
    <property type="entry name" value="Copper binding periplasmic protein CusF"/>
    <property type="match status" value="1"/>
</dbReference>
<dbReference type="RefSeq" id="WP_224082763.1">
    <property type="nucleotide sequence ID" value="NZ_CAJZAI010000026.1"/>
</dbReference>
<dbReference type="InterPro" id="IPR021647">
    <property type="entry name" value="CusF_Ec"/>
</dbReference>
<dbReference type="InterPro" id="IPR042230">
    <property type="entry name" value="CusF_sf"/>
</dbReference>